<keyword evidence="5" id="KW-1003">Cell membrane</keyword>
<dbReference type="PANTHER" id="PTHR30034">
    <property type="entry name" value="FLAGELLAR MOTOR SWITCH PROTEIN FLIM"/>
    <property type="match status" value="1"/>
</dbReference>
<evidence type="ECO:0000256" key="2">
    <source>
        <dbReference type="ARBA" id="ARBA00004417"/>
    </source>
</evidence>
<dbReference type="Gene3D" id="3.40.1550.10">
    <property type="entry name" value="CheC-like"/>
    <property type="match status" value="1"/>
</dbReference>
<evidence type="ECO:0000256" key="5">
    <source>
        <dbReference type="ARBA" id="ARBA00022475"/>
    </source>
</evidence>
<dbReference type="GO" id="GO:0071978">
    <property type="term" value="P:bacterial-type flagellum-dependent swarming motility"/>
    <property type="evidence" value="ECO:0007669"/>
    <property type="project" value="TreeGrafter"/>
</dbReference>
<keyword evidence="7" id="KW-0997">Cell inner membrane</keyword>
<keyword evidence="16" id="KW-1185">Reference proteome</keyword>
<feature type="domain" description="Flagellar motor switch protein FliN-like C-terminal" evidence="14">
    <location>
        <begin position="464"/>
        <end position="534"/>
    </location>
</feature>
<evidence type="ECO:0000256" key="8">
    <source>
        <dbReference type="ARBA" id="ARBA00022779"/>
    </source>
</evidence>
<dbReference type="GO" id="GO:0005886">
    <property type="term" value="C:plasma membrane"/>
    <property type="evidence" value="ECO:0007669"/>
    <property type="project" value="UniProtKB-SubCell"/>
</dbReference>
<dbReference type="Pfam" id="PF01052">
    <property type="entry name" value="FliMN_C"/>
    <property type="match status" value="1"/>
</dbReference>
<dbReference type="CDD" id="cd17908">
    <property type="entry name" value="FliM"/>
    <property type="match status" value="1"/>
</dbReference>
<dbReference type="InterPro" id="IPR028976">
    <property type="entry name" value="CheC-like_sf"/>
</dbReference>
<evidence type="ECO:0000256" key="3">
    <source>
        <dbReference type="ARBA" id="ARBA00011049"/>
    </source>
</evidence>
<dbReference type="GO" id="GO:0003774">
    <property type="term" value="F:cytoskeletal motor activity"/>
    <property type="evidence" value="ECO:0007669"/>
    <property type="project" value="InterPro"/>
</dbReference>
<dbReference type="InterPro" id="IPR001689">
    <property type="entry name" value="Flag_FliM"/>
</dbReference>
<evidence type="ECO:0000256" key="11">
    <source>
        <dbReference type="ARBA" id="ARBA00025044"/>
    </source>
</evidence>
<keyword evidence="15" id="KW-0969">Cilium</keyword>
<reference evidence="15" key="1">
    <citation type="submission" date="2020-01" db="EMBL/GenBank/DDBJ databases">
        <authorList>
            <person name="Rat A."/>
        </authorList>
    </citation>
    <scope>NUCLEOTIDE SEQUENCE</scope>
    <source>
        <strain evidence="15">LMG 31228</strain>
    </source>
</reference>
<feature type="compositionally biased region" description="Low complexity" evidence="13">
    <location>
        <begin position="96"/>
        <end position="105"/>
    </location>
</feature>
<dbReference type="AlphaFoldDB" id="A0A9X9XAM6"/>
<evidence type="ECO:0000256" key="10">
    <source>
        <dbReference type="ARBA" id="ARBA00023143"/>
    </source>
</evidence>
<name>A0A9X9XAM6_9PROT</name>
<evidence type="ECO:0000313" key="16">
    <source>
        <dbReference type="Proteomes" id="UP001138709"/>
    </source>
</evidence>
<feature type="compositionally biased region" description="Low complexity" evidence="13">
    <location>
        <begin position="54"/>
        <end position="64"/>
    </location>
</feature>
<evidence type="ECO:0000256" key="4">
    <source>
        <dbReference type="ARBA" id="ARBA00021898"/>
    </source>
</evidence>
<keyword evidence="9" id="KW-0472">Membrane</keyword>
<feature type="compositionally biased region" description="Basic residues" evidence="13">
    <location>
        <begin position="40"/>
        <end position="53"/>
    </location>
</feature>
<dbReference type="Gene3D" id="2.30.330.10">
    <property type="entry name" value="SpoA-like"/>
    <property type="match status" value="1"/>
</dbReference>
<keyword evidence="15" id="KW-0282">Flagellum</keyword>
<evidence type="ECO:0000313" key="15">
    <source>
        <dbReference type="EMBL" id="MBR0680762.1"/>
    </source>
</evidence>
<evidence type="ECO:0000256" key="6">
    <source>
        <dbReference type="ARBA" id="ARBA00022500"/>
    </source>
</evidence>
<comment type="caution">
    <text evidence="15">The sequence shown here is derived from an EMBL/GenBank/DDBJ whole genome shotgun (WGS) entry which is preliminary data.</text>
</comment>
<dbReference type="GO" id="GO:0050918">
    <property type="term" value="P:positive chemotaxis"/>
    <property type="evidence" value="ECO:0007669"/>
    <property type="project" value="TreeGrafter"/>
</dbReference>
<dbReference type="InterPro" id="IPR001543">
    <property type="entry name" value="FliN-like_C"/>
</dbReference>
<evidence type="ECO:0000256" key="7">
    <source>
        <dbReference type="ARBA" id="ARBA00022519"/>
    </source>
</evidence>
<dbReference type="SUPFAM" id="SSF101801">
    <property type="entry name" value="Surface presentation of antigens (SPOA)"/>
    <property type="match status" value="1"/>
</dbReference>
<dbReference type="Proteomes" id="UP001138709">
    <property type="component" value="Unassembled WGS sequence"/>
</dbReference>
<feature type="region of interest" description="Disordered" evidence="13">
    <location>
        <begin position="1"/>
        <end position="195"/>
    </location>
</feature>
<dbReference type="EMBL" id="JAAEDL010000007">
    <property type="protein sequence ID" value="MBR0680762.1"/>
    <property type="molecule type" value="Genomic_DNA"/>
</dbReference>
<feature type="compositionally biased region" description="Low complexity" evidence="13">
    <location>
        <begin position="73"/>
        <end position="82"/>
    </location>
</feature>
<comment type="similarity">
    <text evidence="3">Belongs to the FliM family.</text>
</comment>
<reference evidence="15" key="2">
    <citation type="journal article" date="2021" name="Syst. Appl. Microbiol.">
        <title>Roseomonas hellenica sp. nov., isolated from roots of wild-growing Alkanna tinctoria.</title>
        <authorList>
            <person name="Rat A."/>
            <person name="Naranjo H.D."/>
            <person name="Lebbe L."/>
            <person name="Cnockaert M."/>
            <person name="Krigas N."/>
            <person name="Grigoriadou K."/>
            <person name="Maloupa E."/>
            <person name="Willems A."/>
        </authorList>
    </citation>
    <scope>NUCLEOTIDE SEQUENCE</scope>
    <source>
        <strain evidence="15">LMG 31228</strain>
    </source>
</reference>
<feature type="compositionally biased region" description="Basic residues" evidence="13">
    <location>
        <begin position="109"/>
        <end position="118"/>
    </location>
</feature>
<protein>
    <recommendedName>
        <fullName evidence="4 12">Flagellar motor switch protein FliM</fullName>
    </recommendedName>
</protein>
<feature type="compositionally biased region" description="Gly residues" evidence="13">
    <location>
        <begin position="10"/>
        <end position="20"/>
    </location>
</feature>
<dbReference type="NCBIfam" id="TIGR01397">
    <property type="entry name" value="fliM_switch"/>
    <property type="match status" value="1"/>
</dbReference>
<comment type="subcellular location">
    <subcellularLocation>
        <location evidence="1">Bacterial flagellum basal body</location>
    </subcellularLocation>
    <subcellularLocation>
        <location evidence="2">Cell inner membrane</location>
        <topology evidence="2">Peripheral membrane protein</topology>
    </subcellularLocation>
</comment>
<evidence type="ECO:0000256" key="12">
    <source>
        <dbReference type="NCBIfam" id="TIGR01397"/>
    </source>
</evidence>
<dbReference type="SUPFAM" id="SSF103039">
    <property type="entry name" value="CheC-like"/>
    <property type="match status" value="1"/>
</dbReference>
<keyword evidence="6" id="KW-0145">Chemotaxis</keyword>
<evidence type="ECO:0000256" key="1">
    <source>
        <dbReference type="ARBA" id="ARBA00004117"/>
    </source>
</evidence>
<evidence type="ECO:0000256" key="9">
    <source>
        <dbReference type="ARBA" id="ARBA00023136"/>
    </source>
</evidence>
<organism evidence="15 16">
    <name type="scientific">Neoroseomonas eburnea</name>
    <dbReference type="NCBI Taxonomy" id="1346889"/>
    <lineage>
        <taxon>Bacteria</taxon>
        <taxon>Pseudomonadati</taxon>
        <taxon>Pseudomonadota</taxon>
        <taxon>Alphaproteobacteria</taxon>
        <taxon>Acetobacterales</taxon>
        <taxon>Acetobacteraceae</taxon>
        <taxon>Neoroseomonas</taxon>
    </lineage>
</organism>
<feature type="compositionally biased region" description="Basic and acidic residues" evidence="13">
    <location>
        <begin position="21"/>
        <end position="32"/>
    </location>
</feature>
<sequence length="543" mass="59054">MLWPLQEAGHVGGAAGGTGRGQREGRRQEEAAAARAAARPGRRGRRTLVRRHPAAAARHGPGPARSRRRRAGRGAAPAGLLRHAGDHHQPQRHRAAAGLRQAAQQARDRARRGRRRHPGRDAAAARPVPDLPARDAARGTARVRRHAPAAGGTDRARQHRCRAAGGQHAGRAAHQRRALRGDPDPVSGSQEEDDLAAAWGAALEEEGAQPAETFAAPAPDATRVLNQAEIDSLLGFESGPAGAADESGIQKIISSGLVSYERLPMLEIVFDRLVRLLSTTLRNFTSDNVEVSIDGIVSLRFADYLNSIPLPAMLGVTRAEQWDNYGLVVVDSALIYSVVDVLLGGRRGTAAMRIEGRPYTTIERTLVERLIGVVLDDLTAAFEPLYPVEFKFDRLEVNPRFAAISRPSNACVLVRLRVDMEDRGGKLELLLPYATLEPVRELLLQQFMGEKFGRDSIWETHLAEELRGTEVALDVVLDEQVMPLSSVLALKVGDRIALGVAPGAPVRLRCGDIPMFEAELGRQEQRLAVRIARALERGRRMEG</sequence>
<proteinExistence type="inferred from homology"/>
<dbReference type="InterPro" id="IPR036429">
    <property type="entry name" value="SpoA-like_sf"/>
</dbReference>
<dbReference type="Pfam" id="PF02154">
    <property type="entry name" value="FliM"/>
    <property type="match status" value="1"/>
</dbReference>
<gene>
    <name evidence="15" type="primary">fliM</name>
    <name evidence="15" type="ORF">GXW74_09705</name>
</gene>
<keyword evidence="10" id="KW-0975">Bacterial flagellum</keyword>
<accession>A0A9X9XAM6</accession>
<evidence type="ECO:0000259" key="14">
    <source>
        <dbReference type="Pfam" id="PF01052"/>
    </source>
</evidence>
<dbReference type="PANTHER" id="PTHR30034:SF3">
    <property type="entry name" value="FLAGELLAR MOTOR SWITCH PROTEIN FLIM"/>
    <property type="match status" value="1"/>
</dbReference>
<keyword evidence="15" id="KW-0966">Cell projection</keyword>
<dbReference type="PRINTS" id="PR00955">
    <property type="entry name" value="FLGMOTORFLIM"/>
</dbReference>
<evidence type="ECO:0000256" key="13">
    <source>
        <dbReference type="SAM" id="MobiDB-lite"/>
    </source>
</evidence>
<dbReference type="GO" id="GO:0009425">
    <property type="term" value="C:bacterial-type flagellum basal body"/>
    <property type="evidence" value="ECO:0007669"/>
    <property type="project" value="UniProtKB-SubCell"/>
</dbReference>
<keyword evidence="8" id="KW-0283">Flagellar rotation</keyword>
<comment type="function">
    <text evidence="11">FliM is one of three proteins (FliG, FliN, FliM) that forms the rotor-mounted switch complex (C ring), located at the base of the basal body. This complex interacts with the CheY and CheZ chemotaxis proteins, in addition to contacting components of the motor that determine the direction of flagellar rotation.</text>
</comment>